<dbReference type="Proteomes" id="UP000504636">
    <property type="component" value="Unplaced"/>
</dbReference>
<sequence>MSSNLETHRGHARHLFIFTAPYPPPLWSPPHPVLFPIPSLSASSYLYTFPSPLPAPFPSALPSHPHNPKKSSTPSNKLKASSIQITRPGPPAYARIHDK</sequence>
<protein>
    <submittedName>
        <fullName evidence="2 4">Uncharacterized protein</fullName>
    </submittedName>
</protein>
<evidence type="ECO:0000313" key="3">
    <source>
        <dbReference type="Proteomes" id="UP000504636"/>
    </source>
</evidence>
<reference evidence="4" key="3">
    <citation type="submission" date="2025-04" db="UniProtKB">
        <authorList>
            <consortium name="RefSeq"/>
        </authorList>
    </citation>
    <scope>IDENTIFICATION</scope>
    <source>
        <strain evidence="4">CBS 304.34</strain>
    </source>
</reference>
<dbReference type="RefSeq" id="XP_033569942.1">
    <property type="nucleotide sequence ID" value="XM_033713033.1"/>
</dbReference>
<name>A0A6A6Y374_9PEZI</name>
<feature type="compositionally biased region" description="Polar residues" evidence="1">
    <location>
        <begin position="70"/>
        <end position="85"/>
    </location>
</feature>
<evidence type="ECO:0000313" key="2">
    <source>
        <dbReference type="EMBL" id="KAF2802978.1"/>
    </source>
</evidence>
<dbReference type="EMBL" id="MU003720">
    <property type="protein sequence ID" value="KAF2802978.1"/>
    <property type="molecule type" value="Genomic_DNA"/>
</dbReference>
<proteinExistence type="predicted"/>
<keyword evidence="3" id="KW-1185">Reference proteome</keyword>
<reference evidence="4" key="2">
    <citation type="submission" date="2020-04" db="EMBL/GenBank/DDBJ databases">
        <authorList>
            <consortium name="NCBI Genome Project"/>
        </authorList>
    </citation>
    <scope>NUCLEOTIDE SEQUENCE</scope>
    <source>
        <strain evidence="4">CBS 304.34</strain>
    </source>
</reference>
<dbReference type="GeneID" id="54453926"/>
<reference evidence="2 4" key="1">
    <citation type="journal article" date="2020" name="Stud. Mycol.">
        <title>101 Dothideomycetes genomes: a test case for predicting lifestyles and emergence of pathogens.</title>
        <authorList>
            <person name="Haridas S."/>
            <person name="Albert R."/>
            <person name="Binder M."/>
            <person name="Bloem J."/>
            <person name="Labutti K."/>
            <person name="Salamov A."/>
            <person name="Andreopoulos B."/>
            <person name="Baker S."/>
            <person name="Barry K."/>
            <person name="Bills G."/>
            <person name="Bluhm B."/>
            <person name="Cannon C."/>
            <person name="Castanera R."/>
            <person name="Culley D."/>
            <person name="Daum C."/>
            <person name="Ezra D."/>
            <person name="Gonzalez J."/>
            <person name="Henrissat B."/>
            <person name="Kuo A."/>
            <person name="Liang C."/>
            <person name="Lipzen A."/>
            <person name="Lutzoni F."/>
            <person name="Magnuson J."/>
            <person name="Mondo S."/>
            <person name="Nolan M."/>
            <person name="Ohm R."/>
            <person name="Pangilinan J."/>
            <person name="Park H.-J."/>
            <person name="Ramirez L."/>
            <person name="Alfaro M."/>
            <person name="Sun H."/>
            <person name="Tritt A."/>
            <person name="Yoshinaga Y."/>
            <person name="Zwiers L.-H."/>
            <person name="Turgeon B."/>
            <person name="Goodwin S."/>
            <person name="Spatafora J."/>
            <person name="Crous P."/>
            <person name="Grigoriev I."/>
        </authorList>
    </citation>
    <scope>NUCLEOTIDE SEQUENCE</scope>
    <source>
        <strain evidence="2 4">CBS 304.34</strain>
    </source>
</reference>
<organism evidence="2">
    <name type="scientific">Mytilinidion resinicola</name>
    <dbReference type="NCBI Taxonomy" id="574789"/>
    <lineage>
        <taxon>Eukaryota</taxon>
        <taxon>Fungi</taxon>
        <taxon>Dikarya</taxon>
        <taxon>Ascomycota</taxon>
        <taxon>Pezizomycotina</taxon>
        <taxon>Dothideomycetes</taxon>
        <taxon>Pleosporomycetidae</taxon>
        <taxon>Mytilinidiales</taxon>
        <taxon>Mytilinidiaceae</taxon>
        <taxon>Mytilinidion</taxon>
    </lineage>
</organism>
<evidence type="ECO:0000256" key="1">
    <source>
        <dbReference type="SAM" id="MobiDB-lite"/>
    </source>
</evidence>
<accession>A0A6A6Y374</accession>
<evidence type="ECO:0000313" key="4">
    <source>
        <dbReference type="RefSeq" id="XP_033569942.1"/>
    </source>
</evidence>
<feature type="region of interest" description="Disordered" evidence="1">
    <location>
        <begin position="58"/>
        <end position="99"/>
    </location>
</feature>
<gene>
    <name evidence="2 4" type="ORF">BDZ99DRAFT_178713</name>
</gene>
<dbReference type="AlphaFoldDB" id="A0A6A6Y374"/>